<dbReference type="SUPFAM" id="SSF54637">
    <property type="entry name" value="Thioesterase/thiol ester dehydrase-isomerase"/>
    <property type="match status" value="1"/>
</dbReference>
<proteinExistence type="inferred from homology"/>
<dbReference type="PANTHER" id="PTHR43240">
    <property type="entry name" value="1,4-DIHYDROXY-2-NAPHTHOYL-COA THIOESTERASE 1"/>
    <property type="match status" value="1"/>
</dbReference>
<dbReference type="AlphaFoldDB" id="A0A1M5D9X3"/>
<protein>
    <submittedName>
        <fullName evidence="4">Uncharacterized domain 1-containing protein</fullName>
    </submittedName>
</protein>
<sequence length="143" mass="15372">MSIWFQPCTLESVQQRGAGTMVEHLGITIVELGDNFLSGTMPVDHRTVQPMGILHGGASVALAETLGSIAANLVVDPLSKYCVGLDINANHIRAARKGLVTGKAVPVHLGSSTQVWQIEISDEQQRLICISRLTMAVLSKERV</sequence>
<dbReference type="EMBL" id="FQUU01000014">
    <property type="protein sequence ID" value="SHF63774.1"/>
    <property type="molecule type" value="Genomic_DNA"/>
</dbReference>
<dbReference type="InterPro" id="IPR029069">
    <property type="entry name" value="HotDog_dom_sf"/>
</dbReference>
<dbReference type="RefSeq" id="WP_072836315.1">
    <property type="nucleotide sequence ID" value="NZ_FQUU01000014.1"/>
</dbReference>
<dbReference type="Gene3D" id="3.10.129.10">
    <property type="entry name" value="Hotdog Thioesterase"/>
    <property type="match status" value="1"/>
</dbReference>
<dbReference type="PANTHER" id="PTHR43240:SF5">
    <property type="entry name" value="1,4-DIHYDROXY-2-NAPHTHOYL-COA THIOESTERASE 1"/>
    <property type="match status" value="1"/>
</dbReference>
<comment type="similarity">
    <text evidence="1">Belongs to the thioesterase PaaI family.</text>
</comment>
<evidence type="ECO:0000256" key="2">
    <source>
        <dbReference type="ARBA" id="ARBA00022801"/>
    </source>
</evidence>
<dbReference type="Proteomes" id="UP000184048">
    <property type="component" value="Unassembled WGS sequence"/>
</dbReference>
<organism evidence="4 5">
    <name type="scientific">Flavisolibacter ginsengisoli DSM 18119</name>
    <dbReference type="NCBI Taxonomy" id="1121884"/>
    <lineage>
        <taxon>Bacteria</taxon>
        <taxon>Pseudomonadati</taxon>
        <taxon>Bacteroidota</taxon>
        <taxon>Chitinophagia</taxon>
        <taxon>Chitinophagales</taxon>
        <taxon>Chitinophagaceae</taxon>
        <taxon>Flavisolibacter</taxon>
    </lineage>
</organism>
<dbReference type="STRING" id="1121884.SAMN02745131_03173"/>
<keyword evidence="5" id="KW-1185">Reference proteome</keyword>
<gene>
    <name evidence="4" type="ORF">SAMN02745131_03173</name>
</gene>
<dbReference type="GO" id="GO:0061522">
    <property type="term" value="F:1,4-dihydroxy-2-naphthoyl-CoA thioesterase activity"/>
    <property type="evidence" value="ECO:0007669"/>
    <property type="project" value="TreeGrafter"/>
</dbReference>
<dbReference type="Pfam" id="PF03061">
    <property type="entry name" value="4HBT"/>
    <property type="match status" value="1"/>
</dbReference>
<dbReference type="OrthoDB" id="9798208at2"/>
<evidence type="ECO:0000256" key="1">
    <source>
        <dbReference type="ARBA" id="ARBA00008324"/>
    </source>
</evidence>
<dbReference type="GO" id="GO:0005829">
    <property type="term" value="C:cytosol"/>
    <property type="evidence" value="ECO:0007669"/>
    <property type="project" value="TreeGrafter"/>
</dbReference>
<evidence type="ECO:0000259" key="3">
    <source>
        <dbReference type="Pfam" id="PF03061"/>
    </source>
</evidence>
<dbReference type="InterPro" id="IPR003736">
    <property type="entry name" value="PAAI_dom"/>
</dbReference>
<dbReference type="CDD" id="cd03443">
    <property type="entry name" value="PaaI_thioesterase"/>
    <property type="match status" value="1"/>
</dbReference>
<evidence type="ECO:0000313" key="5">
    <source>
        <dbReference type="Proteomes" id="UP000184048"/>
    </source>
</evidence>
<accession>A0A1M5D9X3</accession>
<keyword evidence="2" id="KW-0378">Hydrolase</keyword>
<evidence type="ECO:0000313" key="4">
    <source>
        <dbReference type="EMBL" id="SHF63774.1"/>
    </source>
</evidence>
<feature type="domain" description="Thioesterase" evidence="3">
    <location>
        <begin position="51"/>
        <end position="129"/>
    </location>
</feature>
<reference evidence="4 5" key="1">
    <citation type="submission" date="2016-11" db="EMBL/GenBank/DDBJ databases">
        <authorList>
            <person name="Jaros S."/>
            <person name="Januszkiewicz K."/>
            <person name="Wedrychowicz H."/>
        </authorList>
    </citation>
    <scope>NUCLEOTIDE SEQUENCE [LARGE SCALE GENOMIC DNA]</scope>
    <source>
        <strain evidence="4 5">DSM 18119</strain>
    </source>
</reference>
<dbReference type="NCBIfam" id="TIGR00369">
    <property type="entry name" value="unchar_dom_1"/>
    <property type="match status" value="1"/>
</dbReference>
<dbReference type="InterPro" id="IPR006683">
    <property type="entry name" value="Thioestr_dom"/>
</dbReference>
<name>A0A1M5D9X3_9BACT</name>